<feature type="region of interest" description="Disordered" evidence="2">
    <location>
        <begin position="184"/>
        <end position="229"/>
    </location>
</feature>
<sequence length="670" mass="75137">MTTQVENNGVEGMINRKLSRRLYWSQLRYCQLQGQSPYSQRPVSAPSRIALNTYAGAEPVQFYQEVRRRARNFMSKEELEYIRKARSTFRNRRELEVKTYKRPLEALSFLENKGTSGTSIKQLIEKIARRRARSQIAFEIEKKKLEFLDPKEILSIINKEYRNELASNLVRGYTQGYSYEEHMGETSVETPSMAWSESTPAPRRKKLEIKESERQESSTNSKKKQERPVVSPSRRCLWLDGIRGRDVVSARRGLMEGQYWDDSSENVQPLDIQSKYLRICSDLGTRPLSMVLPQLKGDSIEIRYASLSEREAKALAMLFKFHQKFKSLVLSKSRVKTESMATLIQSLKSSSLDQIELSGNKLNHRLCQSFERFSKFVTNLSHLDLSNNNLQDRGVSLLVKNFKDHNSLKSLKLSNVQMTLPGAKQIGILLENSPQLAELDISLNSITEKGASFVAAGLGSSHSVTNVKLARTGISDKGVVAVTSACIDREEDLCIDLSGCNFQSIACLFLASLVSAMNGKTSKLKLILNSTIFSGVGGECLLRESALADNTVIVADKSRLLTLEKTSKITVDLSSKAGKFAAKVLLNHEKEGEELGLKTSTIQKIFSEKLADWNLQDKPEVPNKDILTKCMDSLSGDHRDVVKLEVGVIGKLENQIKASICATRPMSALS</sequence>
<dbReference type="AlphaFoldDB" id="A0A5B8MI91"/>
<dbReference type="InterPro" id="IPR052394">
    <property type="entry name" value="LRR-containing"/>
</dbReference>
<evidence type="ECO:0000313" key="4">
    <source>
        <dbReference type="Proteomes" id="UP000316726"/>
    </source>
</evidence>
<dbReference type="InterPro" id="IPR001611">
    <property type="entry name" value="Leu-rich_rpt"/>
</dbReference>
<dbReference type="OrthoDB" id="8436363at2759"/>
<name>A0A5B8MI91_9CHLO</name>
<dbReference type="SMART" id="SM00368">
    <property type="entry name" value="LRR_RI"/>
    <property type="match status" value="3"/>
</dbReference>
<accession>A0A5B8MI91</accession>
<evidence type="ECO:0000256" key="1">
    <source>
        <dbReference type="ARBA" id="ARBA00004430"/>
    </source>
</evidence>
<feature type="compositionally biased region" description="Polar residues" evidence="2">
    <location>
        <begin position="187"/>
        <end position="199"/>
    </location>
</feature>
<dbReference type="Pfam" id="PF13516">
    <property type="entry name" value="LRR_6"/>
    <property type="match status" value="1"/>
</dbReference>
<evidence type="ECO:0008006" key="5">
    <source>
        <dbReference type="Google" id="ProtNLM"/>
    </source>
</evidence>
<evidence type="ECO:0000256" key="2">
    <source>
        <dbReference type="SAM" id="MobiDB-lite"/>
    </source>
</evidence>
<dbReference type="PANTHER" id="PTHR24114:SF2">
    <property type="entry name" value="F-BOX DOMAIN-CONTAINING PROTEIN-RELATED"/>
    <property type="match status" value="1"/>
</dbReference>
<dbReference type="Proteomes" id="UP000316726">
    <property type="component" value="Chromosome 3"/>
</dbReference>
<dbReference type="STRING" id="1764295.A0A5B8MI91"/>
<protein>
    <recommendedName>
        <fullName evidence="5">Leucine-rich repeat domain-containing protein</fullName>
    </recommendedName>
</protein>
<organism evidence="3 4">
    <name type="scientific">Chloropicon primus</name>
    <dbReference type="NCBI Taxonomy" id="1764295"/>
    <lineage>
        <taxon>Eukaryota</taxon>
        <taxon>Viridiplantae</taxon>
        <taxon>Chlorophyta</taxon>
        <taxon>Chloropicophyceae</taxon>
        <taxon>Chloropicales</taxon>
        <taxon>Chloropicaceae</taxon>
        <taxon>Chloropicon</taxon>
    </lineage>
</organism>
<proteinExistence type="predicted"/>
<dbReference type="PANTHER" id="PTHR24114">
    <property type="entry name" value="LEUCINE RICH REPEAT FAMILY PROTEIN"/>
    <property type="match status" value="1"/>
</dbReference>
<dbReference type="InterPro" id="IPR032675">
    <property type="entry name" value="LRR_dom_sf"/>
</dbReference>
<evidence type="ECO:0000313" key="3">
    <source>
        <dbReference type="EMBL" id="QDZ20011.1"/>
    </source>
</evidence>
<dbReference type="PROSITE" id="PS51450">
    <property type="entry name" value="LRR"/>
    <property type="match status" value="1"/>
</dbReference>
<reference evidence="3 4" key="1">
    <citation type="submission" date="2018-07" db="EMBL/GenBank/DDBJ databases">
        <title>The complete nuclear genome of the prasinophyte Chloropicon primus (CCMP1205).</title>
        <authorList>
            <person name="Pombert J.-F."/>
            <person name="Otis C."/>
            <person name="Turmel M."/>
            <person name="Lemieux C."/>
        </authorList>
    </citation>
    <scope>NUCLEOTIDE SEQUENCE [LARGE SCALE GENOMIC DNA]</scope>
    <source>
        <strain evidence="3 4">CCMP1205</strain>
    </source>
</reference>
<dbReference type="Gene3D" id="3.80.10.10">
    <property type="entry name" value="Ribonuclease Inhibitor"/>
    <property type="match status" value="1"/>
</dbReference>
<dbReference type="GO" id="GO:0005930">
    <property type="term" value="C:axoneme"/>
    <property type="evidence" value="ECO:0007669"/>
    <property type="project" value="UniProtKB-SubCell"/>
</dbReference>
<gene>
    <name evidence="3" type="ORF">A3770_03p25290</name>
</gene>
<dbReference type="SUPFAM" id="SSF52047">
    <property type="entry name" value="RNI-like"/>
    <property type="match status" value="1"/>
</dbReference>
<dbReference type="EMBL" id="CP031036">
    <property type="protein sequence ID" value="QDZ20011.1"/>
    <property type="molecule type" value="Genomic_DNA"/>
</dbReference>
<keyword evidence="4" id="KW-1185">Reference proteome</keyword>
<comment type="subcellular location">
    <subcellularLocation>
        <location evidence="1">Cytoplasm</location>
        <location evidence="1">Cytoskeleton</location>
        <location evidence="1">Cilium axoneme</location>
    </subcellularLocation>
</comment>